<dbReference type="AlphaFoldDB" id="A0A1T4LWZ7"/>
<protein>
    <submittedName>
        <fullName evidence="1">LPP20 lipoprotein</fullName>
    </submittedName>
</protein>
<dbReference type="Gene3D" id="3.10.28.20">
    <property type="entry name" value="Acetamidase/Formamidase-like domains"/>
    <property type="match status" value="1"/>
</dbReference>
<evidence type="ECO:0000313" key="2">
    <source>
        <dbReference type="Proteomes" id="UP000190423"/>
    </source>
</evidence>
<dbReference type="RefSeq" id="WP_078933644.1">
    <property type="nucleotide sequence ID" value="NZ_FUWG01000013.1"/>
</dbReference>
<proteinExistence type="predicted"/>
<keyword evidence="2" id="KW-1185">Reference proteome</keyword>
<organism evidence="1 2">
    <name type="scientific">Treponema porcinum</name>
    <dbReference type="NCBI Taxonomy" id="261392"/>
    <lineage>
        <taxon>Bacteria</taxon>
        <taxon>Pseudomonadati</taxon>
        <taxon>Spirochaetota</taxon>
        <taxon>Spirochaetia</taxon>
        <taxon>Spirochaetales</taxon>
        <taxon>Treponemataceae</taxon>
        <taxon>Treponema</taxon>
    </lineage>
</organism>
<accession>A0A1T4LWZ7</accession>
<keyword evidence="1" id="KW-0449">Lipoprotein</keyword>
<dbReference type="GeneID" id="78317026"/>
<gene>
    <name evidence="1" type="ORF">SAMN02745149_01745</name>
</gene>
<name>A0A1T4LWZ7_TREPO</name>
<dbReference type="STRING" id="261392.SAMN02745149_01745"/>
<sequence length="347" mass="37426">MKKLISGRADAFCSRTLHRAVPVILLVFTAAGAFARKAPAWIDNPYSGYDEKSYICAVGTGLKSDDADKKALSDVAAVLQQNISSVERVQQAASSEGLNLSSYLVDVTTQSDIKNISGLSIKERYKDKKNGCYSLAVLDKGVASKSYSLLLNKNSLEIESLLDLAEQKSGSLDECRNLIQAYKIARENDYYAALLAVLKPAAHHSFSYGSSGEISARIKKAFGKITVSVLVNGDSDGRINAAAGEAINGFGFRTQDGAAARNAAYSFTADVSFEDIEKSASSDIYFTRCIVSWSLKEASSGNTVLASSGNSRQGKLSRAEARQSAVRTAEMFVKENFSSQITQFFEK</sequence>
<dbReference type="Proteomes" id="UP000190423">
    <property type="component" value="Unassembled WGS sequence"/>
</dbReference>
<evidence type="ECO:0000313" key="1">
    <source>
        <dbReference type="EMBL" id="SJZ59008.1"/>
    </source>
</evidence>
<dbReference type="EMBL" id="FUWG01000013">
    <property type="protein sequence ID" value="SJZ59008.1"/>
    <property type="molecule type" value="Genomic_DNA"/>
</dbReference>
<reference evidence="1 2" key="1">
    <citation type="submission" date="2017-02" db="EMBL/GenBank/DDBJ databases">
        <authorList>
            <person name="Peterson S.W."/>
        </authorList>
    </citation>
    <scope>NUCLEOTIDE SEQUENCE [LARGE SCALE GENOMIC DNA]</scope>
    <source>
        <strain evidence="1 2">ATCC BAA-908</strain>
    </source>
</reference>